<organism evidence="3 4">
    <name type="scientific">Stenomitos frigidus ULC18</name>
    <dbReference type="NCBI Taxonomy" id="2107698"/>
    <lineage>
        <taxon>Bacteria</taxon>
        <taxon>Bacillati</taxon>
        <taxon>Cyanobacteriota</taxon>
        <taxon>Cyanophyceae</taxon>
        <taxon>Leptolyngbyales</taxon>
        <taxon>Leptolyngbyaceae</taxon>
        <taxon>Stenomitos</taxon>
    </lineage>
</organism>
<dbReference type="EMBL" id="PVWK01000102">
    <property type="protein sequence ID" value="PSB26651.1"/>
    <property type="molecule type" value="Genomic_DNA"/>
</dbReference>
<name>A0A2T1E1R8_9CYAN</name>
<dbReference type="Proteomes" id="UP000239576">
    <property type="component" value="Unassembled WGS sequence"/>
</dbReference>
<sequence>MSEFLQFLIPDRDYGYLFPHSRSVAAFGAMSEYHITKHRPHLTERVHFIKSAGNGADHVMRVFYTFSGLLLLSDLVGSAQAVQLKQALLDHAQRQAQAPGALVPAHGSGMSYTQPQVQPTGHYDSTYAQPGQSQQWGQPAIHQPGQLVPNAHGYLPVQQPYGQPQPYGQSGQTDPAHQVAAALAPYVDRSVDRTVSRHLGAVQSQQEQALQLVDGVANTMLRVQEQTATHISRAYEQAAGNPNVERSTPDVLLLQQRSRSGWWQENDPWFALLVGVSLATVIGVGTWLIASTVLRGGQSQPNSQPVRLAPAYPSSAIPLN</sequence>
<dbReference type="AlphaFoldDB" id="A0A2T1E1R8"/>
<reference evidence="3 4" key="2">
    <citation type="submission" date="2018-03" db="EMBL/GenBank/DDBJ databases">
        <title>The ancient ancestry and fast evolution of plastids.</title>
        <authorList>
            <person name="Moore K.R."/>
            <person name="Magnabosco C."/>
            <person name="Momper L."/>
            <person name="Gold D.A."/>
            <person name="Bosak T."/>
            <person name="Fournier G.P."/>
        </authorList>
    </citation>
    <scope>NUCLEOTIDE SEQUENCE [LARGE SCALE GENOMIC DNA]</scope>
    <source>
        <strain evidence="3 4">ULC18</strain>
    </source>
</reference>
<protein>
    <submittedName>
        <fullName evidence="3">Uncharacterized protein</fullName>
    </submittedName>
</protein>
<evidence type="ECO:0000256" key="2">
    <source>
        <dbReference type="SAM" id="Phobius"/>
    </source>
</evidence>
<feature type="compositionally biased region" description="Polar residues" evidence="1">
    <location>
        <begin position="126"/>
        <end position="137"/>
    </location>
</feature>
<keyword evidence="4" id="KW-1185">Reference proteome</keyword>
<keyword evidence="2" id="KW-1133">Transmembrane helix</keyword>
<comment type="caution">
    <text evidence="3">The sequence shown here is derived from an EMBL/GenBank/DDBJ whole genome shotgun (WGS) entry which is preliminary data.</text>
</comment>
<keyword evidence="2" id="KW-0472">Membrane</keyword>
<feature type="transmembrane region" description="Helical" evidence="2">
    <location>
        <begin position="269"/>
        <end position="290"/>
    </location>
</feature>
<reference evidence="4" key="1">
    <citation type="submission" date="2018-02" db="EMBL/GenBank/DDBJ databases">
        <authorList>
            <person name="Moore K."/>
            <person name="Momper L."/>
        </authorList>
    </citation>
    <scope>NUCLEOTIDE SEQUENCE [LARGE SCALE GENOMIC DNA]</scope>
    <source>
        <strain evidence="4">ULC18</strain>
    </source>
</reference>
<feature type="compositionally biased region" description="Polar residues" evidence="1">
    <location>
        <begin position="110"/>
        <end position="119"/>
    </location>
</feature>
<evidence type="ECO:0000313" key="4">
    <source>
        <dbReference type="Proteomes" id="UP000239576"/>
    </source>
</evidence>
<keyword evidence="2" id="KW-0812">Transmembrane</keyword>
<feature type="region of interest" description="Disordered" evidence="1">
    <location>
        <begin position="99"/>
        <end position="139"/>
    </location>
</feature>
<evidence type="ECO:0000256" key="1">
    <source>
        <dbReference type="SAM" id="MobiDB-lite"/>
    </source>
</evidence>
<proteinExistence type="predicted"/>
<dbReference type="RefSeq" id="WP_106257912.1">
    <property type="nucleotide sequence ID" value="NZ_CAWNSW010000040.1"/>
</dbReference>
<gene>
    <name evidence="3" type="ORF">C7B82_19290</name>
</gene>
<accession>A0A2T1E1R8</accession>
<evidence type="ECO:0000313" key="3">
    <source>
        <dbReference type="EMBL" id="PSB26651.1"/>
    </source>
</evidence>